<protein>
    <submittedName>
        <fullName evidence="1">Uncharacterized protein</fullName>
    </submittedName>
</protein>
<dbReference type="EMBL" id="WTPW01000729">
    <property type="protein sequence ID" value="KAF0484681.1"/>
    <property type="molecule type" value="Genomic_DNA"/>
</dbReference>
<gene>
    <name evidence="1" type="ORF">F8M41_022939</name>
</gene>
<name>A0A8H4AEB7_GIGMA</name>
<accession>A0A8H4AEB7</accession>
<sequence length="82" mass="9445">MDSNPKKRPTIRSINGLITYWIGEIESSDDEDEVKNQFLEADKIKPIIEPSKHSNHDYISKPIDIQEISNKLSEPYESSNDL</sequence>
<reference evidence="1 2" key="1">
    <citation type="journal article" date="2019" name="Environ. Microbiol.">
        <title>At the nexus of three kingdoms: the genome of the mycorrhizal fungus Gigaspora margarita provides insights into plant, endobacterial and fungal interactions.</title>
        <authorList>
            <person name="Venice F."/>
            <person name="Ghignone S."/>
            <person name="Salvioli di Fossalunga A."/>
            <person name="Amselem J."/>
            <person name="Novero M."/>
            <person name="Xianan X."/>
            <person name="Sedzielewska Toro K."/>
            <person name="Morin E."/>
            <person name="Lipzen A."/>
            <person name="Grigoriev I.V."/>
            <person name="Henrissat B."/>
            <person name="Martin F.M."/>
            <person name="Bonfante P."/>
        </authorList>
    </citation>
    <scope>NUCLEOTIDE SEQUENCE [LARGE SCALE GENOMIC DNA]</scope>
    <source>
        <strain evidence="1 2">BEG34</strain>
    </source>
</reference>
<dbReference type="Proteomes" id="UP000439903">
    <property type="component" value="Unassembled WGS sequence"/>
</dbReference>
<keyword evidence="2" id="KW-1185">Reference proteome</keyword>
<dbReference type="OrthoDB" id="2445072at2759"/>
<comment type="caution">
    <text evidence="1">The sequence shown here is derived from an EMBL/GenBank/DDBJ whole genome shotgun (WGS) entry which is preliminary data.</text>
</comment>
<evidence type="ECO:0000313" key="2">
    <source>
        <dbReference type="Proteomes" id="UP000439903"/>
    </source>
</evidence>
<dbReference type="AlphaFoldDB" id="A0A8H4AEB7"/>
<proteinExistence type="predicted"/>
<evidence type="ECO:0000313" key="1">
    <source>
        <dbReference type="EMBL" id="KAF0484681.1"/>
    </source>
</evidence>
<organism evidence="1 2">
    <name type="scientific">Gigaspora margarita</name>
    <dbReference type="NCBI Taxonomy" id="4874"/>
    <lineage>
        <taxon>Eukaryota</taxon>
        <taxon>Fungi</taxon>
        <taxon>Fungi incertae sedis</taxon>
        <taxon>Mucoromycota</taxon>
        <taxon>Glomeromycotina</taxon>
        <taxon>Glomeromycetes</taxon>
        <taxon>Diversisporales</taxon>
        <taxon>Gigasporaceae</taxon>
        <taxon>Gigaspora</taxon>
    </lineage>
</organism>